<dbReference type="NCBIfam" id="TIGR01978">
    <property type="entry name" value="sufC"/>
    <property type="match status" value="1"/>
</dbReference>
<comment type="similarity">
    <text evidence="1">Belongs to the ABC transporter superfamily. Ycf16 family.</text>
</comment>
<sequence length="245" mass="26305">MPKLEIKNISIETASKRVVEDVSFALASGEVHILMGPNGSGKSSLVGGVFGHPKYKIVEGSLLLDGEDITALPTEKKAKRGLFLSLQYLPSVAGVTLGAFLHRAHKELTGEVVPVLEFYKRAEGMAQAIGIDPAFLKRDLNSGLSGGEKKQSEILQLAVLAPKFAVLDEIDSGVDVDSLVKVFAAIELLRKQGTGFLLITHYPNILERITPDAVHIMNQGKVVASGDAELAREVSASGFKNYIKE</sequence>
<evidence type="ECO:0000259" key="4">
    <source>
        <dbReference type="PROSITE" id="PS50893"/>
    </source>
</evidence>
<dbReference type="SUPFAM" id="SSF52540">
    <property type="entry name" value="P-loop containing nucleoside triphosphate hydrolases"/>
    <property type="match status" value="1"/>
</dbReference>
<feature type="domain" description="ABC transporter" evidence="4">
    <location>
        <begin position="4"/>
        <end position="244"/>
    </location>
</feature>
<evidence type="ECO:0000256" key="2">
    <source>
        <dbReference type="ARBA" id="ARBA00022741"/>
    </source>
</evidence>
<dbReference type="GO" id="GO:0016887">
    <property type="term" value="F:ATP hydrolysis activity"/>
    <property type="evidence" value="ECO:0007669"/>
    <property type="project" value="InterPro"/>
</dbReference>
<evidence type="ECO:0000313" key="5">
    <source>
        <dbReference type="EMBL" id="OHA82254.1"/>
    </source>
</evidence>
<evidence type="ECO:0000256" key="1">
    <source>
        <dbReference type="ARBA" id="ARBA00006216"/>
    </source>
</evidence>
<dbReference type="AlphaFoldDB" id="A0A1G2SB47"/>
<dbReference type="InterPro" id="IPR027417">
    <property type="entry name" value="P-loop_NTPase"/>
</dbReference>
<dbReference type="EMBL" id="MHUS01000002">
    <property type="protein sequence ID" value="OHA82254.1"/>
    <property type="molecule type" value="Genomic_DNA"/>
</dbReference>
<dbReference type="Pfam" id="PF00005">
    <property type="entry name" value="ABC_tran"/>
    <property type="match status" value="1"/>
</dbReference>
<dbReference type="Proteomes" id="UP000176997">
    <property type="component" value="Unassembled WGS sequence"/>
</dbReference>
<proteinExistence type="inferred from homology"/>
<evidence type="ECO:0000313" key="6">
    <source>
        <dbReference type="Proteomes" id="UP000176997"/>
    </source>
</evidence>
<dbReference type="InterPro" id="IPR010230">
    <property type="entry name" value="FeS-cluster_ATPase_SufC"/>
</dbReference>
<keyword evidence="2" id="KW-0547">Nucleotide-binding</keyword>
<organism evidence="5 6">
    <name type="scientific">Candidatus Yonathbacteria bacterium RIFCSPHIGHO2_01_FULL_51_10</name>
    <dbReference type="NCBI Taxonomy" id="1802723"/>
    <lineage>
        <taxon>Bacteria</taxon>
        <taxon>Candidatus Yonathiibacteriota</taxon>
    </lineage>
</organism>
<dbReference type="GO" id="GO:0005524">
    <property type="term" value="F:ATP binding"/>
    <property type="evidence" value="ECO:0007669"/>
    <property type="project" value="UniProtKB-KW"/>
</dbReference>
<gene>
    <name evidence="5" type="ORF">A2675_00375</name>
</gene>
<dbReference type="STRING" id="1802723.A2675_00375"/>
<dbReference type="InterPro" id="IPR003439">
    <property type="entry name" value="ABC_transporter-like_ATP-bd"/>
</dbReference>
<accession>A0A1G2SB47</accession>
<protein>
    <submittedName>
        <fullName evidence="5">Fe-S cluster assembly ATPase SufC</fullName>
    </submittedName>
</protein>
<dbReference type="Gene3D" id="3.40.50.300">
    <property type="entry name" value="P-loop containing nucleotide triphosphate hydrolases"/>
    <property type="match status" value="1"/>
</dbReference>
<dbReference type="PANTHER" id="PTHR43204">
    <property type="entry name" value="ABC TRANSPORTER I FAMILY MEMBER 6, CHLOROPLASTIC"/>
    <property type="match status" value="1"/>
</dbReference>
<comment type="caution">
    <text evidence="5">The sequence shown here is derived from an EMBL/GenBank/DDBJ whole genome shotgun (WGS) entry which is preliminary data.</text>
</comment>
<name>A0A1G2SB47_9BACT</name>
<reference evidence="5 6" key="1">
    <citation type="journal article" date="2016" name="Nat. Commun.">
        <title>Thousands of microbial genomes shed light on interconnected biogeochemical processes in an aquifer system.</title>
        <authorList>
            <person name="Anantharaman K."/>
            <person name="Brown C.T."/>
            <person name="Hug L.A."/>
            <person name="Sharon I."/>
            <person name="Castelle C.J."/>
            <person name="Probst A.J."/>
            <person name="Thomas B.C."/>
            <person name="Singh A."/>
            <person name="Wilkins M.J."/>
            <person name="Karaoz U."/>
            <person name="Brodie E.L."/>
            <person name="Williams K.H."/>
            <person name="Hubbard S.S."/>
            <person name="Banfield J.F."/>
        </authorList>
    </citation>
    <scope>NUCLEOTIDE SEQUENCE [LARGE SCALE GENOMIC DNA]</scope>
</reference>
<dbReference type="PROSITE" id="PS50893">
    <property type="entry name" value="ABC_TRANSPORTER_2"/>
    <property type="match status" value="1"/>
</dbReference>
<evidence type="ECO:0000256" key="3">
    <source>
        <dbReference type="ARBA" id="ARBA00022840"/>
    </source>
</evidence>
<dbReference type="PANTHER" id="PTHR43204:SF1">
    <property type="entry name" value="ABC TRANSPORTER I FAMILY MEMBER 6, CHLOROPLASTIC"/>
    <property type="match status" value="1"/>
</dbReference>
<keyword evidence="3" id="KW-0067">ATP-binding</keyword>